<evidence type="ECO:0000313" key="3">
    <source>
        <dbReference type="Proteomes" id="UP000008864"/>
    </source>
</evidence>
<accession>F2SIT5</accession>
<dbReference type="GO" id="GO:0005737">
    <property type="term" value="C:cytoplasm"/>
    <property type="evidence" value="ECO:0007669"/>
    <property type="project" value="TreeGrafter"/>
</dbReference>
<protein>
    <submittedName>
        <fullName evidence="2">Serine/threonine protein kinase</fullName>
    </submittedName>
</protein>
<dbReference type="Pfam" id="PF00069">
    <property type="entry name" value="Pkinase"/>
    <property type="match status" value="1"/>
</dbReference>
<reference evidence="3" key="1">
    <citation type="journal article" date="2012" name="MBio">
        <title>Comparative genome analysis of Trichophyton rubrum and related dermatophytes reveals candidate genes involved in infection.</title>
        <authorList>
            <person name="Martinez D.A."/>
            <person name="Oliver B.G."/>
            <person name="Graeser Y."/>
            <person name="Goldberg J.M."/>
            <person name="Li W."/>
            <person name="Martinez-Rossi N.M."/>
            <person name="Monod M."/>
            <person name="Shelest E."/>
            <person name="Barton R.C."/>
            <person name="Birch E."/>
            <person name="Brakhage A.A."/>
            <person name="Chen Z."/>
            <person name="Gurr S.J."/>
            <person name="Heiman D."/>
            <person name="Heitman J."/>
            <person name="Kosti I."/>
            <person name="Rossi A."/>
            <person name="Saif S."/>
            <person name="Samalova M."/>
            <person name="Saunders C.W."/>
            <person name="Shea T."/>
            <person name="Summerbell R.C."/>
            <person name="Xu J."/>
            <person name="Young S."/>
            <person name="Zeng Q."/>
            <person name="Birren B.W."/>
            <person name="Cuomo C.A."/>
            <person name="White T.C."/>
        </authorList>
    </citation>
    <scope>NUCLEOTIDE SEQUENCE [LARGE SCALE GENOMIC DNA]</scope>
    <source>
        <strain evidence="3">ATCC MYA-4607 / CBS 118892</strain>
    </source>
</reference>
<dbReference type="OrthoDB" id="4062651at2759"/>
<keyword evidence="2" id="KW-0723">Serine/threonine-protein kinase</keyword>
<feature type="domain" description="Protein kinase" evidence="1">
    <location>
        <begin position="1"/>
        <end position="333"/>
    </location>
</feature>
<dbReference type="EMBL" id="GG700649">
    <property type="protein sequence ID" value="EGD85648.2"/>
    <property type="molecule type" value="Genomic_DNA"/>
</dbReference>
<dbReference type="GO" id="GO:0005634">
    <property type="term" value="C:nucleus"/>
    <property type="evidence" value="ECO:0007669"/>
    <property type="project" value="TreeGrafter"/>
</dbReference>
<dbReference type="PANTHER" id="PTHR44167:SF18">
    <property type="entry name" value="PROTEIN KINASE DOMAIN-CONTAINING PROTEIN"/>
    <property type="match status" value="1"/>
</dbReference>
<dbReference type="GO" id="GO:0004674">
    <property type="term" value="F:protein serine/threonine kinase activity"/>
    <property type="evidence" value="ECO:0007669"/>
    <property type="project" value="UniProtKB-KW"/>
</dbReference>
<dbReference type="AlphaFoldDB" id="F2SIT5"/>
<keyword evidence="3" id="KW-1185">Reference proteome</keyword>
<dbReference type="InParanoid" id="F2SIT5"/>
<dbReference type="InterPro" id="IPR000719">
    <property type="entry name" value="Prot_kinase_dom"/>
</dbReference>
<evidence type="ECO:0000313" key="2">
    <source>
        <dbReference type="EMBL" id="EGD85648.2"/>
    </source>
</evidence>
<dbReference type="SUPFAM" id="SSF56112">
    <property type="entry name" value="Protein kinase-like (PK-like)"/>
    <property type="match status" value="1"/>
</dbReference>
<dbReference type="Proteomes" id="UP000008864">
    <property type="component" value="Unassembled WGS sequence"/>
</dbReference>
<dbReference type="PANTHER" id="PTHR44167">
    <property type="entry name" value="OVARIAN-SPECIFIC SERINE/THREONINE-PROTEIN KINASE LOK-RELATED"/>
    <property type="match status" value="1"/>
</dbReference>
<dbReference type="STRING" id="559305.F2SIT5"/>
<sequence length="351" mass="40690">MTRIACFGGKLFQQYRMSATLQANNDEPYTPGTMLRSDSGQIYKIENILVDLRKPLQCVYRARFTYLFRMRYPSAFFLLTIEPAESAEGKVYIVKNMVPGEFEYQLDLQKRLSSCPNVRAVIDTIKEFELFIFPFLAGDLLQLSLKPLCMEPNNILLDYDECDESLMNIKAVQISDLEDTVIVPPGKRLRGPLCGNAIWRSPESWCRSRQNQALDVFSFGIVMIYVMVNEMVFRVNDNQLKADDSWHYIHRRHIFYFADEDSFNGFLQHIGKENIFFESLVALAGTFTPGQLRQSFETWDYVDPDLRDLVGKMTNLDPSRRITAREALQHRWFSQASYIHMVAELSCTRPA</sequence>
<dbReference type="Gene3D" id="1.10.510.10">
    <property type="entry name" value="Transferase(Phosphotransferase) domain 1"/>
    <property type="match status" value="1"/>
</dbReference>
<dbReference type="GO" id="GO:0044773">
    <property type="term" value="P:mitotic DNA damage checkpoint signaling"/>
    <property type="evidence" value="ECO:0007669"/>
    <property type="project" value="TreeGrafter"/>
</dbReference>
<dbReference type="VEuPathDB" id="FungiDB:TERG_01919"/>
<name>F2SIT5_TRIRC</name>
<dbReference type="InterPro" id="IPR011009">
    <property type="entry name" value="Kinase-like_dom_sf"/>
</dbReference>
<keyword evidence="2" id="KW-0418">Kinase</keyword>
<gene>
    <name evidence="2" type="ORF">TERG_01919</name>
</gene>
<organism evidence="2 3">
    <name type="scientific">Trichophyton rubrum (strain ATCC MYA-4607 / CBS 118892)</name>
    <name type="common">Athlete's foot fungus</name>
    <dbReference type="NCBI Taxonomy" id="559305"/>
    <lineage>
        <taxon>Eukaryota</taxon>
        <taxon>Fungi</taxon>
        <taxon>Dikarya</taxon>
        <taxon>Ascomycota</taxon>
        <taxon>Pezizomycotina</taxon>
        <taxon>Eurotiomycetes</taxon>
        <taxon>Eurotiomycetidae</taxon>
        <taxon>Onygenales</taxon>
        <taxon>Arthrodermataceae</taxon>
        <taxon>Trichophyton</taxon>
    </lineage>
</organism>
<dbReference type="GO" id="GO:0005524">
    <property type="term" value="F:ATP binding"/>
    <property type="evidence" value="ECO:0007669"/>
    <property type="project" value="InterPro"/>
</dbReference>
<dbReference type="GeneID" id="10373656"/>
<dbReference type="eggNOG" id="KOG0594">
    <property type="taxonomic scope" value="Eukaryota"/>
</dbReference>
<dbReference type="PROSITE" id="PS50011">
    <property type="entry name" value="PROTEIN_KINASE_DOM"/>
    <property type="match status" value="1"/>
</dbReference>
<proteinExistence type="predicted"/>
<dbReference type="HOGENOM" id="CLU_054430_0_1_1"/>
<dbReference type="RefSeq" id="XP_003237197.2">
    <property type="nucleotide sequence ID" value="XM_003237149.2"/>
</dbReference>
<dbReference type="SMART" id="SM00220">
    <property type="entry name" value="S_TKc"/>
    <property type="match status" value="1"/>
</dbReference>
<evidence type="ECO:0000259" key="1">
    <source>
        <dbReference type="PROSITE" id="PS50011"/>
    </source>
</evidence>
<keyword evidence="2" id="KW-0808">Transferase</keyword>